<dbReference type="Pfam" id="PF09349">
    <property type="entry name" value="OHCU_decarbox"/>
    <property type="match status" value="1"/>
</dbReference>
<dbReference type="NCBIfam" id="NF010372">
    <property type="entry name" value="PRK13798.1"/>
    <property type="match status" value="1"/>
</dbReference>
<dbReference type="PANTHER" id="PTHR43466:SF1">
    <property type="entry name" value="2-OXO-4-HYDROXY-4-CARBOXY-5-UREIDOIMIDAZOLINE DECARBOXYLASE-RELATED"/>
    <property type="match status" value="1"/>
</dbReference>
<dbReference type="RefSeq" id="WP_160177972.1">
    <property type="nucleotide sequence ID" value="NZ_CP047656.1"/>
</dbReference>
<comment type="pathway">
    <text evidence="2">Purine metabolism; urate degradation; (S)-allantoin from urate: step 3/3.</text>
</comment>
<name>A0A857JFP6_9ALTE</name>
<dbReference type="OrthoDB" id="9800909at2"/>
<evidence type="ECO:0000256" key="5">
    <source>
        <dbReference type="ARBA" id="ARBA00022793"/>
    </source>
</evidence>
<reference evidence="8 9" key="1">
    <citation type="submission" date="2019-12" db="EMBL/GenBank/DDBJ databases">
        <title>Genome sequencing and assembly of endphytes of Porphyra tenera.</title>
        <authorList>
            <person name="Park J.M."/>
            <person name="Shin R."/>
            <person name="Jo S.H."/>
        </authorList>
    </citation>
    <scope>NUCLEOTIDE SEQUENCE [LARGE SCALE GENOMIC DNA]</scope>
    <source>
        <strain evidence="8 9">GPM4</strain>
    </source>
</reference>
<keyword evidence="5" id="KW-0210">Decarboxylase</keyword>
<dbReference type="AlphaFoldDB" id="A0A857JFP6"/>
<dbReference type="NCBIfam" id="TIGR03180">
    <property type="entry name" value="UraD_2"/>
    <property type="match status" value="1"/>
</dbReference>
<dbReference type="SUPFAM" id="SSF158694">
    <property type="entry name" value="UraD-Like"/>
    <property type="match status" value="1"/>
</dbReference>
<dbReference type="GO" id="GO:0051997">
    <property type="term" value="F:2-oxo-4-hydroxy-4-carboxy-5-ureidoimidazoline decarboxylase activity"/>
    <property type="evidence" value="ECO:0007669"/>
    <property type="project" value="UniProtKB-EC"/>
</dbReference>
<evidence type="ECO:0000256" key="6">
    <source>
        <dbReference type="ARBA" id="ARBA00023239"/>
    </source>
</evidence>
<dbReference type="KEGG" id="pmes:FX988_00249"/>
<evidence type="ECO:0000256" key="4">
    <source>
        <dbReference type="ARBA" id="ARBA00022631"/>
    </source>
</evidence>
<dbReference type="InterPro" id="IPR036778">
    <property type="entry name" value="OHCU_decarboxylase_sf"/>
</dbReference>
<keyword evidence="4" id="KW-0659">Purine metabolism</keyword>
<evidence type="ECO:0000313" key="8">
    <source>
        <dbReference type="EMBL" id="QHJ10040.1"/>
    </source>
</evidence>
<evidence type="ECO:0000256" key="2">
    <source>
        <dbReference type="ARBA" id="ARBA00004754"/>
    </source>
</evidence>
<evidence type="ECO:0000256" key="1">
    <source>
        <dbReference type="ARBA" id="ARBA00001163"/>
    </source>
</evidence>
<dbReference type="InterPro" id="IPR018020">
    <property type="entry name" value="OHCU_decarboxylase"/>
</dbReference>
<dbReference type="InterPro" id="IPR017595">
    <property type="entry name" value="OHCU_decarboxylase-2"/>
</dbReference>
<evidence type="ECO:0000313" key="9">
    <source>
        <dbReference type="Proteomes" id="UP000464524"/>
    </source>
</evidence>
<keyword evidence="6" id="KW-0456">Lyase</keyword>
<dbReference type="GO" id="GO:0019628">
    <property type="term" value="P:urate catabolic process"/>
    <property type="evidence" value="ECO:0007669"/>
    <property type="project" value="TreeGrafter"/>
</dbReference>
<organism evidence="8 9">
    <name type="scientific">Paraglaciecola mesophila</name>
    <dbReference type="NCBI Taxonomy" id="197222"/>
    <lineage>
        <taxon>Bacteria</taxon>
        <taxon>Pseudomonadati</taxon>
        <taxon>Pseudomonadota</taxon>
        <taxon>Gammaproteobacteria</taxon>
        <taxon>Alteromonadales</taxon>
        <taxon>Alteromonadaceae</taxon>
        <taxon>Paraglaciecola</taxon>
    </lineage>
</organism>
<sequence length="169" mass="19122">MTLTELNNLSPEEAEHFFSQTCAAQRWITKMQSQRPYANIPSVVQQAKLHWQDMEKEDVLQAFDAHPMIGDMSSLREKYASTKDMASHEQDGASQADEATLQALQKLNLAYKEKHGFIFIICASGLSAKTMLEEIEKRIDNTTATEIDIASEEQIKITMLRLLKGLSDE</sequence>
<dbReference type="EMBL" id="CP047656">
    <property type="protein sequence ID" value="QHJ10040.1"/>
    <property type="molecule type" value="Genomic_DNA"/>
</dbReference>
<dbReference type="Proteomes" id="UP000464524">
    <property type="component" value="Chromosome"/>
</dbReference>
<gene>
    <name evidence="8" type="ORF">FX988_00249</name>
</gene>
<proteinExistence type="predicted"/>
<dbReference type="PANTHER" id="PTHR43466">
    <property type="entry name" value="2-OXO-4-HYDROXY-4-CARBOXY-5-UREIDOIMIDAZOLINE DECARBOXYLASE-RELATED"/>
    <property type="match status" value="1"/>
</dbReference>
<dbReference type="Gene3D" id="1.10.3330.10">
    <property type="entry name" value="Oxo-4-hydroxy-4-carboxy-5-ureidoimidazoline decarboxylase"/>
    <property type="match status" value="1"/>
</dbReference>
<comment type="catalytic activity">
    <reaction evidence="1">
        <text>5-hydroxy-2-oxo-4-ureido-2,5-dihydro-1H-imidazole-5-carboxylate + H(+) = (S)-allantoin + CO2</text>
        <dbReference type="Rhea" id="RHEA:26301"/>
        <dbReference type="ChEBI" id="CHEBI:15378"/>
        <dbReference type="ChEBI" id="CHEBI:15678"/>
        <dbReference type="ChEBI" id="CHEBI:16526"/>
        <dbReference type="ChEBI" id="CHEBI:58639"/>
        <dbReference type="EC" id="4.1.1.97"/>
    </reaction>
</comment>
<feature type="domain" description="Oxo-4-hydroxy-4-carboxy-5-ureidoimidazoline decarboxylase" evidence="7">
    <location>
        <begin position="7"/>
        <end position="162"/>
    </location>
</feature>
<evidence type="ECO:0000259" key="7">
    <source>
        <dbReference type="Pfam" id="PF09349"/>
    </source>
</evidence>
<accession>A0A857JFP6</accession>
<protein>
    <recommendedName>
        <fullName evidence="3">2-oxo-4-hydroxy-4-carboxy-5-ureidoimidazoline decarboxylase</fullName>
        <ecNumber evidence="3">4.1.1.97</ecNumber>
    </recommendedName>
</protein>
<evidence type="ECO:0000256" key="3">
    <source>
        <dbReference type="ARBA" id="ARBA00012257"/>
    </source>
</evidence>
<dbReference type="EC" id="4.1.1.97" evidence="3"/>
<dbReference type="GO" id="GO:0006144">
    <property type="term" value="P:purine nucleobase metabolic process"/>
    <property type="evidence" value="ECO:0007669"/>
    <property type="project" value="UniProtKB-KW"/>
</dbReference>
<keyword evidence="9" id="KW-1185">Reference proteome</keyword>